<dbReference type="AlphaFoldDB" id="A0A9D1F5T1"/>
<dbReference type="InterPro" id="IPR024962">
    <property type="entry name" value="YukD-like"/>
</dbReference>
<comment type="caution">
    <text evidence="1">The sequence shown here is derived from an EMBL/GenBank/DDBJ whole genome shotgun (WGS) entry which is preliminary data.</text>
</comment>
<evidence type="ECO:0000313" key="1">
    <source>
        <dbReference type="EMBL" id="HIS47919.1"/>
    </source>
</evidence>
<reference evidence="1" key="2">
    <citation type="journal article" date="2021" name="PeerJ">
        <title>Extensive microbial diversity within the chicken gut microbiome revealed by metagenomics and culture.</title>
        <authorList>
            <person name="Gilroy R."/>
            <person name="Ravi A."/>
            <person name="Getino M."/>
            <person name="Pursley I."/>
            <person name="Horton D.L."/>
            <person name="Alikhan N.F."/>
            <person name="Baker D."/>
            <person name="Gharbi K."/>
            <person name="Hall N."/>
            <person name="Watson M."/>
            <person name="Adriaenssens E.M."/>
            <person name="Foster-Nyarko E."/>
            <person name="Jarju S."/>
            <person name="Secka A."/>
            <person name="Antonio M."/>
            <person name="Oren A."/>
            <person name="Chaudhuri R.R."/>
            <person name="La Ragione R."/>
            <person name="Hildebrand F."/>
            <person name="Pallen M.J."/>
        </authorList>
    </citation>
    <scope>NUCLEOTIDE SEQUENCE</scope>
    <source>
        <strain evidence="1">CHK178-757</strain>
    </source>
</reference>
<sequence length="72" mass="7954">MKHKDSFDIEVPLEITANELILALNMGLGLGIDAGDISQLYLKATNPIALLKGNKTLEDFGLHNGSEIWFER</sequence>
<dbReference type="Proteomes" id="UP000823927">
    <property type="component" value="Unassembled WGS sequence"/>
</dbReference>
<name>A0A9D1F5T1_9FIRM</name>
<evidence type="ECO:0000313" key="2">
    <source>
        <dbReference type="Proteomes" id="UP000823927"/>
    </source>
</evidence>
<proteinExistence type="predicted"/>
<organism evidence="1 2">
    <name type="scientific">Candidatus Scybalocola faecigallinarum</name>
    <dbReference type="NCBI Taxonomy" id="2840941"/>
    <lineage>
        <taxon>Bacteria</taxon>
        <taxon>Bacillati</taxon>
        <taxon>Bacillota</taxon>
        <taxon>Clostridia</taxon>
        <taxon>Lachnospirales</taxon>
        <taxon>Lachnospiraceae</taxon>
        <taxon>Lachnospiraceae incertae sedis</taxon>
        <taxon>Candidatus Scybalocola (ex Gilroy et al. 2021)</taxon>
    </lineage>
</organism>
<dbReference type="Pfam" id="PF08817">
    <property type="entry name" value="YukD"/>
    <property type="match status" value="1"/>
</dbReference>
<reference evidence="1" key="1">
    <citation type="submission" date="2020-10" db="EMBL/GenBank/DDBJ databases">
        <authorList>
            <person name="Gilroy R."/>
        </authorList>
    </citation>
    <scope>NUCLEOTIDE SEQUENCE</scope>
    <source>
        <strain evidence="1">CHK178-757</strain>
    </source>
</reference>
<gene>
    <name evidence="1" type="ORF">IAB46_10300</name>
</gene>
<protein>
    <submittedName>
        <fullName evidence="1">Uncharacterized protein</fullName>
    </submittedName>
</protein>
<dbReference type="EMBL" id="DVIT01000037">
    <property type="protein sequence ID" value="HIS47919.1"/>
    <property type="molecule type" value="Genomic_DNA"/>
</dbReference>
<accession>A0A9D1F5T1</accession>